<gene>
    <name evidence="1" type="ORF">J2D73_16865</name>
</gene>
<protein>
    <submittedName>
        <fullName evidence="1">Uncharacterized protein</fullName>
    </submittedName>
</protein>
<accession>A0ABS3LZZ2</accession>
<dbReference type="EMBL" id="JAFVMF010000023">
    <property type="protein sequence ID" value="MBO1361459.1"/>
    <property type="molecule type" value="Genomic_DNA"/>
</dbReference>
<dbReference type="Proteomes" id="UP000664771">
    <property type="component" value="Unassembled WGS sequence"/>
</dbReference>
<comment type="caution">
    <text evidence="1">The sequence shown here is derived from an EMBL/GenBank/DDBJ whole genome shotgun (WGS) entry which is preliminary data.</text>
</comment>
<proteinExistence type="predicted"/>
<keyword evidence="2" id="KW-1185">Reference proteome</keyword>
<name>A0ABS3LZZ2_9PROT</name>
<evidence type="ECO:0000313" key="2">
    <source>
        <dbReference type="Proteomes" id="UP000664771"/>
    </source>
</evidence>
<organism evidence="1 2">
    <name type="scientific">Acetobacter sacchari</name>
    <dbReference type="NCBI Taxonomy" id="2661687"/>
    <lineage>
        <taxon>Bacteria</taxon>
        <taxon>Pseudomonadati</taxon>
        <taxon>Pseudomonadota</taxon>
        <taxon>Alphaproteobacteria</taxon>
        <taxon>Acetobacterales</taxon>
        <taxon>Acetobacteraceae</taxon>
        <taxon>Acetobacter</taxon>
    </lineage>
</organism>
<evidence type="ECO:0000313" key="1">
    <source>
        <dbReference type="EMBL" id="MBO1361459.1"/>
    </source>
</evidence>
<reference evidence="1 2" key="1">
    <citation type="submission" date="2021-03" db="EMBL/GenBank/DDBJ databases">
        <title>The complete genome sequence of Acetobacter sacchari TBRC 11175.</title>
        <authorList>
            <person name="Charoenyingcharoen P."/>
            <person name="Yukphan P."/>
        </authorList>
    </citation>
    <scope>NUCLEOTIDE SEQUENCE [LARGE SCALE GENOMIC DNA]</scope>
    <source>
        <strain evidence="1 2">TBRC 11175</strain>
    </source>
</reference>
<sequence>MFVVDSWPASRDDAGARVTASSDPAIVADVLGASSDIVVWGRRVPRDWTEHIVNDAPVDDGVAFSGTVDQAILFLRDKAKISKNCRFLREDVEQTVSLVAALAVVRKVRITLRPFRKSFSIPLSSAATLSVFCLYGDGDFRLADHADASPSDMVALDAYALAFCWRATQKFASATFSCMSSVCFGLCVEALPDAPALFGA</sequence>
<dbReference type="RefSeq" id="WP_207883215.1">
    <property type="nucleotide sequence ID" value="NZ_JAFVMF010000023.1"/>
</dbReference>